<evidence type="ECO:0000256" key="3">
    <source>
        <dbReference type="ARBA" id="ARBA00022461"/>
    </source>
</evidence>
<keyword evidence="4 11" id="KW-0812">Transmembrane</keyword>
<reference evidence="13" key="1">
    <citation type="submission" date="2025-08" db="UniProtKB">
        <authorList>
            <consortium name="Ensembl"/>
        </authorList>
    </citation>
    <scope>IDENTIFICATION</scope>
</reference>
<evidence type="ECO:0000256" key="7">
    <source>
        <dbReference type="ARBA" id="ARBA00023065"/>
    </source>
</evidence>
<evidence type="ECO:0000256" key="9">
    <source>
        <dbReference type="ARBA" id="ARBA00023201"/>
    </source>
</evidence>
<keyword evidence="2 11" id="KW-0813">Transport</keyword>
<comment type="similarity">
    <text evidence="11">Belongs to the amiloride-sensitive sodium channel (TC 1.A.6) family.</text>
</comment>
<dbReference type="InterPro" id="IPR001873">
    <property type="entry name" value="ENaC"/>
</dbReference>
<evidence type="ECO:0000256" key="2">
    <source>
        <dbReference type="ARBA" id="ARBA00022448"/>
    </source>
</evidence>
<evidence type="ECO:0000256" key="6">
    <source>
        <dbReference type="ARBA" id="ARBA00023053"/>
    </source>
</evidence>
<name>A0A8B9P3R6_APTOW</name>
<dbReference type="InterPro" id="IPR020903">
    <property type="entry name" value="ENaC_CS"/>
</dbReference>
<dbReference type="AlphaFoldDB" id="A0A8B9P3R6"/>
<evidence type="ECO:0000256" key="5">
    <source>
        <dbReference type="ARBA" id="ARBA00022989"/>
    </source>
</evidence>
<keyword evidence="14" id="KW-1185">Reference proteome</keyword>
<dbReference type="PANTHER" id="PTHR11690">
    <property type="entry name" value="AMILORIDE-SENSITIVE SODIUM CHANNEL-RELATED"/>
    <property type="match status" value="1"/>
</dbReference>
<protein>
    <submittedName>
        <fullName evidence="13">Sodium channel epithelial 1 delta subunit</fullName>
    </submittedName>
</protein>
<evidence type="ECO:0000256" key="8">
    <source>
        <dbReference type="ARBA" id="ARBA00023136"/>
    </source>
</evidence>
<evidence type="ECO:0000256" key="4">
    <source>
        <dbReference type="ARBA" id="ARBA00022692"/>
    </source>
</evidence>
<dbReference type="PANTHER" id="PTHR11690:SF132">
    <property type="entry name" value="AMILORIDE-SENSITIVE SODIUM CHANNEL SUBUNIT DELTA"/>
    <property type="match status" value="1"/>
</dbReference>
<comment type="subcellular location">
    <subcellularLocation>
        <location evidence="1">Membrane</location>
        <topology evidence="1">Multi-pass membrane protein</topology>
    </subcellularLocation>
</comment>
<organism evidence="13 14">
    <name type="scientific">Apteryx owenii</name>
    <name type="common">Little spotted kiwi</name>
    <dbReference type="NCBI Taxonomy" id="8824"/>
    <lineage>
        <taxon>Eukaryota</taxon>
        <taxon>Metazoa</taxon>
        <taxon>Chordata</taxon>
        <taxon>Craniata</taxon>
        <taxon>Vertebrata</taxon>
        <taxon>Euteleostomi</taxon>
        <taxon>Archelosauria</taxon>
        <taxon>Archosauria</taxon>
        <taxon>Dinosauria</taxon>
        <taxon>Saurischia</taxon>
        <taxon>Theropoda</taxon>
        <taxon>Coelurosauria</taxon>
        <taxon>Aves</taxon>
        <taxon>Palaeognathae</taxon>
        <taxon>Apterygiformes</taxon>
        <taxon>Apterygidae</taxon>
        <taxon>Apteryx</taxon>
    </lineage>
</organism>
<evidence type="ECO:0000313" key="13">
    <source>
        <dbReference type="Ensembl" id="ENSAOWP00000005829.1"/>
    </source>
</evidence>
<evidence type="ECO:0000256" key="11">
    <source>
        <dbReference type="RuleBase" id="RU000679"/>
    </source>
</evidence>
<keyword evidence="3 11" id="KW-0894">Sodium channel</keyword>
<evidence type="ECO:0000256" key="12">
    <source>
        <dbReference type="SAM" id="Phobius"/>
    </source>
</evidence>
<keyword evidence="7 11" id="KW-0406">Ion transport</keyword>
<keyword evidence="8 12" id="KW-0472">Membrane</keyword>
<keyword evidence="6" id="KW-0915">Sodium</keyword>
<dbReference type="PRINTS" id="PR01078">
    <property type="entry name" value="AMINACHANNEL"/>
</dbReference>
<feature type="transmembrane region" description="Helical" evidence="12">
    <location>
        <begin position="69"/>
        <end position="92"/>
    </location>
</feature>
<reference evidence="13" key="2">
    <citation type="submission" date="2025-09" db="UniProtKB">
        <authorList>
            <consortium name="Ensembl"/>
        </authorList>
    </citation>
    <scope>IDENTIFICATION</scope>
</reference>
<sequence length="546" mass="62473">MECCNVGNSHITGLDEVAREEEEKKEGLIEFYDSFKDMFEFFCKNTTIHGTIRLVCSDSNKMKTAFWTLLLLASFGMLYWQFALMFSQYWAYPVVLTMSMHSEPKMFPAITICNLDPYRYPVEHLVRLDQMAEESIAFLYGINTSASLFHMNEKNIQVKDLSSIGNFSRSNFKLSGNCFYKTYSSGMDAILEWYRFHYMNIMSQMPVIINISDHEEQIEDMVYSCQYDGEPCRPSDYVHFHHPVFGSCYTFNSKGTDSFWTATKPGIPYGLSLILRAEQKDHIPLLSTVAGVKVMIHNHNQTPFLEHEGFDIRPGIATTIGIQQDEVNRLGGNYGKCTTNGNDVNVKLLYNNSYTLQACLHSCFQHIMVRKCGCGYYYYPLPPGAEYCNYNKHSAWGHCFYQLYNRLRNHHLNCFDQCPKPCRALLCLVNTALWFFPQENLLLSSMGSQWSLWFGSSVLSVVEMFELLIDMLVLSLLFCYQRFRSKKTIKVAHTSAIPSVSLTLENYRAVQEEPGKGYGSSSCALCSPEVSRTVTEWVGPQLLGAA</sequence>
<dbReference type="Ensembl" id="ENSAOWT00000006603.1">
    <property type="protein sequence ID" value="ENSAOWP00000005829.1"/>
    <property type="gene ID" value="ENSAOWG00000003980.1"/>
</dbReference>
<dbReference type="Proteomes" id="UP000694424">
    <property type="component" value="Unplaced"/>
</dbReference>
<dbReference type="PROSITE" id="PS01206">
    <property type="entry name" value="ASC"/>
    <property type="match status" value="1"/>
</dbReference>
<keyword evidence="5 12" id="KW-1133">Transmembrane helix</keyword>
<dbReference type="Gene3D" id="1.10.287.770">
    <property type="entry name" value="YojJ-like"/>
    <property type="match status" value="1"/>
</dbReference>
<proteinExistence type="inferred from homology"/>
<accession>A0A8B9P3R6</accession>
<evidence type="ECO:0000256" key="10">
    <source>
        <dbReference type="ARBA" id="ARBA00023303"/>
    </source>
</evidence>
<evidence type="ECO:0000313" key="14">
    <source>
        <dbReference type="Proteomes" id="UP000694424"/>
    </source>
</evidence>
<evidence type="ECO:0000256" key="1">
    <source>
        <dbReference type="ARBA" id="ARBA00004141"/>
    </source>
</evidence>
<keyword evidence="10 11" id="KW-0407">Ion channel</keyword>
<keyword evidence="9 11" id="KW-0739">Sodium transport</keyword>
<dbReference type="GO" id="GO:0005886">
    <property type="term" value="C:plasma membrane"/>
    <property type="evidence" value="ECO:0007669"/>
    <property type="project" value="TreeGrafter"/>
</dbReference>
<dbReference type="GO" id="GO:0034706">
    <property type="term" value="C:sodium channel complex"/>
    <property type="evidence" value="ECO:0007669"/>
    <property type="project" value="TreeGrafter"/>
</dbReference>
<dbReference type="Pfam" id="PF00858">
    <property type="entry name" value="ASC"/>
    <property type="match status" value="1"/>
</dbReference>
<dbReference type="GO" id="GO:0015280">
    <property type="term" value="F:ligand-gated sodium channel activity"/>
    <property type="evidence" value="ECO:0007669"/>
    <property type="project" value="TreeGrafter"/>
</dbReference>
<dbReference type="Gene3D" id="2.60.470.10">
    <property type="entry name" value="Acid-sensing ion channels like domains"/>
    <property type="match status" value="1"/>
</dbReference>